<evidence type="ECO:0000313" key="2">
    <source>
        <dbReference type="Proteomes" id="UP000076761"/>
    </source>
</evidence>
<keyword evidence="2" id="KW-1185">Reference proteome</keyword>
<dbReference type="EMBL" id="KV425553">
    <property type="protein sequence ID" value="KZT29683.1"/>
    <property type="molecule type" value="Genomic_DNA"/>
</dbReference>
<protein>
    <recommendedName>
        <fullName evidence="3">Carbohydrate-binding module family 35 protein</fullName>
    </recommendedName>
</protein>
<name>A0A165VHJ7_9AGAM</name>
<dbReference type="OrthoDB" id="3270641at2759"/>
<sequence>MDDGNGDPYTGLMPTYSPTDKWSPGQDCSICFAQPDKNSAFQGSWHDGTFHSNDTQPLSISFNFTGIALNVYCIMDNQIGYTTNTSLTFTLDGDTVGPPFTHSPDPTAPPFQYNVSVYSNSSIPNGLHQFTMSAAENNDSLVLFDYAAYL</sequence>
<evidence type="ECO:0008006" key="3">
    <source>
        <dbReference type="Google" id="ProtNLM"/>
    </source>
</evidence>
<dbReference type="Proteomes" id="UP000076761">
    <property type="component" value="Unassembled WGS sequence"/>
</dbReference>
<accession>A0A165VHJ7</accession>
<evidence type="ECO:0000313" key="1">
    <source>
        <dbReference type="EMBL" id="KZT29683.1"/>
    </source>
</evidence>
<dbReference type="Gene3D" id="2.60.120.260">
    <property type="entry name" value="Galactose-binding domain-like"/>
    <property type="match status" value="1"/>
</dbReference>
<organism evidence="1 2">
    <name type="scientific">Neolentinus lepideus HHB14362 ss-1</name>
    <dbReference type="NCBI Taxonomy" id="1314782"/>
    <lineage>
        <taxon>Eukaryota</taxon>
        <taxon>Fungi</taxon>
        <taxon>Dikarya</taxon>
        <taxon>Basidiomycota</taxon>
        <taxon>Agaricomycotina</taxon>
        <taxon>Agaricomycetes</taxon>
        <taxon>Gloeophyllales</taxon>
        <taxon>Gloeophyllaceae</taxon>
        <taxon>Neolentinus</taxon>
    </lineage>
</organism>
<gene>
    <name evidence="1" type="ORF">NEOLEDRAFT_1055433</name>
</gene>
<proteinExistence type="predicted"/>
<reference evidence="1 2" key="1">
    <citation type="journal article" date="2016" name="Mol. Biol. Evol.">
        <title>Comparative Genomics of Early-Diverging Mushroom-Forming Fungi Provides Insights into the Origins of Lignocellulose Decay Capabilities.</title>
        <authorList>
            <person name="Nagy L.G."/>
            <person name="Riley R."/>
            <person name="Tritt A."/>
            <person name="Adam C."/>
            <person name="Daum C."/>
            <person name="Floudas D."/>
            <person name="Sun H."/>
            <person name="Yadav J.S."/>
            <person name="Pangilinan J."/>
            <person name="Larsson K.H."/>
            <person name="Matsuura K."/>
            <person name="Barry K."/>
            <person name="Labutti K."/>
            <person name="Kuo R."/>
            <person name="Ohm R.A."/>
            <person name="Bhattacharya S.S."/>
            <person name="Shirouzu T."/>
            <person name="Yoshinaga Y."/>
            <person name="Martin F.M."/>
            <person name="Grigoriev I.V."/>
            <person name="Hibbett D.S."/>
        </authorList>
    </citation>
    <scope>NUCLEOTIDE SEQUENCE [LARGE SCALE GENOMIC DNA]</scope>
    <source>
        <strain evidence="1 2">HHB14362 ss-1</strain>
    </source>
</reference>
<dbReference type="AlphaFoldDB" id="A0A165VHJ7"/>
<dbReference type="STRING" id="1314782.A0A165VHJ7"/>
<dbReference type="InParanoid" id="A0A165VHJ7"/>